<dbReference type="EMBL" id="JAAKZZ010000063">
    <property type="protein sequence ID" value="NGO68520.1"/>
    <property type="molecule type" value="Genomic_DNA"/>
</dbReference>
<reference evidence="1 2" key="1">
    <citation type="submission" date="2020-02" db="EMBL/GenBank/DDBJ databases">
        <title>Whole-genome analyses of novel actinobacteria.</title>
        <authorList>
            <person name="Sahin N."/>
            <person name="Tatar D."/>
        </authorList>
    </citation>
    <scope>NUCLEOTIDE SEQUENCE [LARGE SCALE GENOMIC DNA]</scope>
    <source>
        <strain evidence="1 2">SB3404</strain>
    </source>
</reference>
<evidence type="ECO:0000313" key="2">
    <source>
        <dbReference type="Proteomes" id="UP000477722"/>
    </source>
</evidence>
<dbReference type="RefSeq" id="WP_165298223.1">
    <property type="nucleotide sequence ID" value="NZ_JAAKZZ010000063.1"/>
</dbReference>
<gene>
    <name evidence="1" type="ORF">G5C65_09160</name>
</gene>
<evidence type="ECO:0000313" key="1">
    <source>
        <dbReference type="EMBL" id="NGO68520.1"/>
    </source>
</evidence>
<dbReference type="Proteomes" id="UP000477722">
    <property type="component" value="Unassembled WGS sequence"/>
</dbReference>
<comment type="caution">
    <text evidence="1">The sequence shown here is derived from an EMBL/GenBank/DDBJ whole genome shotgun (WGS) entry which is preliminary data.</text>
</comment>
<accession>A0A6G4WV69</accession>
<proteinExistence type="predicted"/>
<protein>
    <submittedName>
        <fullName evidence="1">Uncharacterized protein</fullName>
    </submittedName>
</protein>
<sequence length="348" mass="37486">MVWYATREDVKGGLDYPEVARSNRMIDRAIEAASRDVEALTHREFTPTVDTREFNWPNQSYARSWRLWLNQHELISVATLASGGTTISASDFFLEPSADGPPYNRIEIDLSSSASFSAGDTHQQSIVITGLWGYRNNETTLGATVEALDASETGVDVDGDTSAEAGVGSVLRVDDERIEVTGRAQLDTGQNLGGNLTASTSDQTVTVSDGTGYAVGEVLLIDSERMLITDIAGNNLTVKRSWDGTTLAAHSSGADIFAPRTLTVTRGALGTTAATHSTSATVYRWDPPGPVRELVEALAMNTVLQKSSGYARTVGAGENQRESSGRGLRDLRQRVYVSHGRKARTRAV</sequence>
<name>A0A6G4WV69_9ACTN</name>
<dbReference type="AlphaFoldDB" id="A0A6G4WV69"/>
<organism evidence="1 2">
    <name type="scientific">Streptomyces boncukensis</name>
    <dbReference type="NCBI Taxonomy" id="2711219"/>
    <lineage>
        <taxon>Bacteria</taxon>
        <taxon>Bacillati</taxon>
        <taxon>Actinomycetota</taxon>
        <taxon>Actinomycetes</taxon>
        <taxon>Kitasatosporales</taxon>
        <taxon>Streptomycetaceae</taxon>
        <taxon>Streptomyces</taxon>
    </lineage>
</organism>
<keyword evidence="2" id="KW-1185">Reference proteome</keyword>